<proteinExistence type="predicted"/>
<accession>A0A1G7RK10</accession>
<evidence type="ECO:0000313" key="2">
    <source>
        <dbReference type="Proteomes" id="UP000198967"/>
    </source>
</evidence>
<dbReference type="AlphaFoldDB" id="A0A1G7RK10"/>
<gene>
    <name evidence="1" type="ORF">SAMN05216377_10950</name>
</gene>
<organism evidence="1 2">
    <name type="scientific">Pseudonocardia oroxyli</name>
    <dbReference type="NCBI Taxonomy" id="366584"/>
    <lineage>
        <taxon>Bacteria</taxon>
        <taxon>Bacillati</taxon>
        <taxon>Actinomycetota</taxon>
        <taxon>Actinomycetes</taxon>
        <taxon>Pseudonocardiales</taxon>
        <taxon>Pseudonocardiaceae</taxon>
        <taxon>Pseudonocardia</taxon>
    </lineage>
</organism>
<protein>
    <submittedName>
        <fullName evidence="1">Uncharacterized protein</fullName>
    </submittedName>
</protein>
<sequence length="70" mass="8146">MRQTEGKKSGVYPQLWSPLSNSLNHFGRIVALNTRQYLEIGLTGQQLEREPVRLMFFVILALSFKWISHL</sequence>
<reference evidence="1 2" key="1">
    <citation type="submission" date="2016-10" db="EMBL/GenBank/DDBJ databases">
        <authorList>
            <person name="de Groot N.N."/>
        </authorList>
    </citation>
    <scope>NUCLEOTIDE SEQUENCE [LARGE SCALE GENOMIC DNA]</scope>
    <source>
        <strain evidence="1 2">CGMCC 4.3143</strain>
    </source>
</reference>
<dbReference type="EMBL" id="FNBE01000009">
    <property type="protein sequence ID" value="SDG11033.1"/>
    <property type="molecule type" value="Genomic_DNA"/>
</dbReference>
<name>A0A1G7RK10_PSEOR</name>
<dbReference type="Proteomes" id="UP000198967">
    <property type="component" value="Unassembled WGS sequence"/>
</dbReference>
<evidence type="ECO:0000313" key="1">
    <source>
        <dbReference type="EMBL" id="SDG11033.1"/>
    </source>
</evidence>
<keyword evidence="2" id="KW-1185">Reference proteome</keyword>